<dbReference type="AlphaFoldDB" id="V8NW25"/>
<sequence length="162" mass="18779">MKEQRASHRANVSLFSNRLLTSSLPRLGGLPLYVGPRSWGKLGCLAGHRMEEKMKGRKKRKEGRKEGRKDRRRKNKRRKEKRKEGRKKEIKDEGRKKEKRKRRTKEKREGGKIKEGKKKGGREEEGRRLPDKFATWIKPAGPDYSAVDDEVCSPTNLESNGA</sequence>
<reference evidence="2 3" key="1">
    <citation type="journal article" date="2013" name="Proc. Natl. Acad. Sci. U.S.A.">
        <title>The king cobra genome reveals dynamic gene evolution and adaptation in the snake venom system.</title>
        <authorList>
            <person name="Vonk F.J."/>
            <person name="Casewell N.R."/>
            <person name="Henkel C.V."/>
            <person name="Heimberg A.M."/>
            <person name="Jansen H.J."/>
            <person name="McCleary R.J."/>
            <person name="Kerkkamp H.M."/>
            <person name="Vos R.A."/>
            <person name="Guerreiro I."/>
            <person name="Calvete J.J."/>
            <person name="Wuster W."/>
            <person name="Woods A.E."/>
            <person name="Logan J.M."/>
            <person name="Harrison R.A."/>
            <person name="Castoe T.A."/>
            <person name="de Koning A.P."/>
            <person name="Pollock D.D."/>
            <person name="Yandell M."/>
            <person name="Calderon D."/>
            <person name="Renjifo C."/>
            <person name="Currier R.B."/>
            <person name="Salgado D."/>
            <person name="Pla D."/>
            <person name="Sanz L."/>
            <person name="Hyder A.S."/>
            <person name="Ribeiro J.M."/>
            <person name="Arntzen J.W."/>
            <person name="van den Thillart G.E."/>
            <person name="Boetzer M."/>
            <person name="Pirovano W."/>
            <person name="Dirks R.P."/>
            <person name="Spaink H.P."/>
            <person name="Duboule D."/>
            <person name="McGlinn E."/>
            <person name="Kini R.M."/>
            <person name="Richardson M.K."/>
        </authorList>
    </citation>
    <scope>NUCLEOTIDE SEQUENCE</scope>
    <source>
        <tissue evidence="2">Blood</tissue>
    </source>
</reference>
<evidence type="ECO:0000313" key="3">
    <source>
        <dbReference type="Proteomes" id="UP000018936"/>
    </source>
</evidence>
<dbReference type="Proteomes" id="UP000018936">
    <property type="component" value="Unassembled WGS sequence"/>
</dbReference>
<feature type="region of interest" description="Disordered" evidence="1">
    <location>
        <begin position="47"/>
        <end position="162"/>
    </location>
</feature>
<dbReference type="EMBL" id="AZIM01001558">
    <property type="protein sequence ID" value="ETE66444.1"/>
    <property type="molecule type" value="Genomic_DNA"/>
</dbReference>
<comment type="caution">
    <text evidence="2">The sequence shown here is derived from an EMBL/GenBank/DDBJ whole genome shotgun (WGS) entry which is preliminary data.</text>
</comment>
<evidence type="ECO:0000313" key="2">
    <source>
        <dbReference type="EMBL" id="ETE66444.1"/>
    </source>
</evidence>
<feature type="compositionally biased region" description="Polar residues" evidence="1">
    <location>
        <begin position="153"/>
        <end position="162"/>
    </location>
</feature>
<feature type="compositionally biased region" description="Basic residues" evidence="1">
    <location>
        <begin position="70"/>
        <end position="81"/>
    </location>
</feature>
<feature type="non-terminal residue" evidence="2">
    <location>
        <position position="1"/>
    </location>
</feature>
<proteinExistence type="predicted"/>
<protein>
    <submittedName>
        <fullName evidence="2">Pxr1</fullName>
    </submittedName>
</protein>
<keyword evidence="3" id="KW-1185">Reference proteome</keyword>
<gene>
    <name evidence="2" type="primary">PXR1</name>
    <name evidence="2" type="ORF">L345_07776</name>
</gene>
<feature type="compositionally biased region" description="Basic and acidic residues" evidence="1">
    <location>
        <begin position="121"/>
        <end position="131"/>
    </location>
</feature>
<organism evidence="2 3">
    <name type="scientific">Ophiophagus hannah</name>
    <name type="common">King cobra</name>
    <name type="synonym">Naja hannah</name>
    <dbReference type="NCBI Taxonomy" id="8665"/>
    <lineage>
        <taxon>Eukaryota</taxon>
        <taxon>Metazoa</taxon>
        <taxon>Chordata</taxon>
        <taxon>Craniata</taxon>
        <taxon>Vertebrata</taxon>
        <taxon>Euteleostomi</taxon>
        <taxon>Lepidosauria</taxon>
        <taxon>Squamata</taxon>
        <taxon>Bifurcata</taxon>
        <taxon>Unidentata</taxon>
        <taxon>Episquamata</taxon>
        <taxon>Toxicofera</taxon>
        <taxon>Serpentes</taxon>
        <taxon>Colubroidea</taxon>
        <taxon>Elapidae</taxon>
        <taxon>Elapinae</taxon>
        <taxon>Ophiophagus</taxon>
    </lineage>
</organism>
<feature type="compositionally biased region" description="Basic and acidic residues" evidence="1">
    <location>
        <begin position="82"/>
        <end position="96"/>
    </location>
</feature>
<evidence type="ECO:0000256" key="1">
    <source>
        <dbReference type="SAM" id="MobiDB-lite"/>
    </source>
</evidence>
<name>V8NW25_OPHHA</name>
<accession>V8NW25</accession>